<dbReference type="EMBL" id="BARU01044723">
    <property type="protein sequence ID" value="GAH80638.1"/>
    <property type="molecule type" value="Genomic_DNA"/>
</dbReference>
<reference evidence="1" key="1">
    <citation type="journal article" date="2014" name="Front. Microbiol.">
        <title>High frequency of phylogenetically diverse reductive dehalogenase-homologous genes in deep subseafloor sedimentary metagenomes.</title>
        <authorList>
            <person name="Kawai M."/>
            <person name="Futagami T."/>
            <person name="Toyoda A."/>
            <person name="Takaki Y."/>
            <person name="Nishi S."/>
            <person name="Hori S."/>
            <person name="Arai W."/>
            <person name="Tsubouchi T."/>
            <person name="Morono Y."/>
            <person name="Uchiyama I."/>
            <person name="Ito T."/>
            <person name="Fujiyama A."/>
            <person name="Inagaki F."/>
            <person name="Takami H."/>
        </authorList>
    </citation>
    <scope>NUCLEOTIDE SEQUENCE</scope>
    <source>
        <strain evidence="1">Expedition CK06-06</strain>
    </source>
</reference>
<accession>X1KEZ7</accession>
<gene>
    <name evidence="1" type="ORF">S03H2_68111</name>
</gene>
<protein>
    <submittedName>
        <fullName evidence="1">Uncharacterized protein</fullName>
    </submittedName>
</protein>
<name>X1KEZ7_9ZZZZ</name>
<organism evidence="1">
    <name type="scientific">marine sediment metagenome</name>
    <dbReference type="NCBI Taxonomy" id="412755"/>
    <lineage>
        <taxon>unclassified sequences</taxon>
        <taxon>metagenomes</taxon>
        <taxon>ecological metagenomes</taxon>
    </lineage>
</organism>
<sequence length="43" mass="4524">TGFLLGILGYVFADTGYVVENIRGLSGKRIDLAHSVGEVTVSV</sequence>
<feature type="non-terminal residue" evidence="1">
    <location>
        <position position="1"/>
    </location>
</feature>
<comment type="caution">
    <text evidence="1">The sequence shown here is derived from an EMBL/GenBank/DDBJ whole genome shotgun (WGS) entry which is preliminary data.</text>
</comment>
<dbReference type="AlphaFoldDB" id="X1KEZ7"/>
<proteinExistence type="predicted"/>
<evidence type="ECO:0000313" key="1">
    <source>
        <dbReference type="EMBL" id="GAH80638.1"/>
    </source>
</evidence>